<reference evidence="3" key="2">
    <citation type="submission" date="2021-12" db="EMBL/GenBank/DDBJ databases">
        <title>Resequencing data analysis of finger millet.</title>
        <authorList>
            <person name="Hatakeyama M."/>
            <person name="Aluri S."/>
            <person name="Balachadran M.T."/>
            <person name="Sivarajan S.R."/>
            <person name="Poveda L."/>
            <person name="Shimizu-Inatsugi R."/>
            <person name="Schlapbach R."/>
            <person name="Sreeman S.M."/>
            <person name="Shimizu K.K."/>
        </authorList>
    </citation>
    <scope>NUCLEOTIDE SEQUENCE</scope>
</reference>
<name>A0AAV5FNE3_ELECO</name>
<organism evidence="3 5">
    <name type="scientific">Eleusine coracana subsp. coracana</name>
    <dbReference type="NCBI Taxonomy" id="191504"/>
    <lineage>
        <taxon>Eukaryota</taxon>
        <taxon>Viridiplantae</taxon>
        <taxon>Streptophyta</taxon>
        <taxon>Embryophyta</taxon>
        <taxon>Tracheophyta</taxon>
        <taxon>Spermatophyta</taxon>
        <taxon>Magnoliopsida</taxon>
        <taxon>Liliopsida</taxon>
        <taxon>Poales</taxon>
        <taxon>Poaceae</taxon>
        <taxon>PACMAD clade</taxon>
        <taxon>Chloridoideae</taxon>
        <taxon>Cynodonteae</taxon>
        <taxon>Eleusininae</taxon>
        <taxon>Eleusine</taxon>
    </lineage>
</organism>
<dbReference type="PANTHER" id="PTHR11926:SF1556">
    <property type="entry name" value="GLYCOSYLTRANSFERASE"/>
    <property type="match status" value="1"/>
</dbReference>
<accession>A0AAV5FNE3</accession>
<dbReference type="InterPro" id="IPR002213">
    <property type="entry name" value="UDP_glucos_trans"/>
</dbReference>
<evidence type="ECO:0000313" key="3">
    <source>
        <dbReference type="EMBL" id="GJN36452.1"/>
    </source>
</evidence>
<dbReference type="GO" id="GO:0080043">
    <property type="term" value="F:quercetin 3-O-glucosyltransferase activity"/>
    <property type="evidence" value="ECO:0007669"/>
    <property type="project" value="TreeGrafter"/>
</dbReference>
<evidence type="ECO:0000256" key="2">
    <source>
        <dbReference type="ARBA" id="ARBA00022679"/>
    </source>
</evidence>
<sequence length="196" mass="21592">MVVVDAIRIAVHMLDDLQDNSEHLGAILRLTRRTCLEEAEYMASRWGVKTIGPTVPSAYLDNRIPDDTSYGFHLYTPMTAETKAWLDKMPAHSVIYVSFGSLAAPSAEQMSEVAKVLYDSGKAFLWVVRSSENSKIPEGFANKTKERGLIVTWSPQLMVLGHPAIGCFVKHCGWNSTMEGLSAGTPMVAMSQIPMV</sequence>
<dbReference type="SUPFAM" id="SSF53756">
    <property type="entry name" value="UDP-Glycosyltransferase/glycogen phosphorylase"/>
    <property type="match status" value="1"/>
</dbReference>
<dbReference type="CDD" id="cd03784">
    <property type="entry name" value="GT1_Gtf-like"/>
    <property type="match status" value="1"/>
</dbReference>
<gene>
    <name evidence="3" type="primary">gb25313</name>
    <name evidence="4" type="synonym">gb25358</name>
    <name evidence="3" type="ORF">PR202_gb25313</name>
    <name evidence="4" type="ORF">PR202_gb25358</name>
</gene>
<evidence type="ECO:0000313" key="4">
    <source>
        <dbReference type="EMBL" id="GJN36495.1"/>
    </source>
</evidence>
<dbReference type="Proteomes" id="UP001054889">
    <property type="component" value="Unassembled WGS sequence"/>
</dbReference>
<proteinExistence type="inferred from homology"/>
<dbReference type="EMBL" id="BQKI01000089">
    <property type="protein sequence ID" value="GJN36452.1"/>
    <property type="molecule type" value="Genomic_DNA"/>
</dbReference>
<keyword evidence="5" id="KW-1185">Reference proteome</keyword>
<dbReference type="Pfam" id="PF00201">
    <property type="entry name" value="UDPGT"/>
    <property type="match status" value="1"/>
</dbReference>
<evidence type="ECO:0000313" key="5">
    <source>
        <dbReference type="Proteomes" id="UP001054889"/>
    </source>
</evidence>
<keyword evidence="2" id="KW-0808">Transferase</keyword>
<dbReference type="AlphaFoldDB" id="A0AAV5FNE3"/>
<comment type="caution">
    <text evidence="3">The sequence shown here is derived from an EMBL/GenBank/DDBJ whole genome shotgun (WGS) entry which is preliminary data.</text>
</comment>
<dbReference type="Gene3D" id="3.40.50.2000">
    <property type="entry name" value="Glycogen Phosphorylase B"/>
    <property type="match status" value="2"/>
</dbReference>
<dbReference type="EMBL" id="BQKI01000089">
    <property type="protein sequence ID" value="GJN36495.1"/>
    <property type="molecule type" value="Genomic_DNA"/>
</dbReference>
<comment type="similarity">
    <text evidence="1">Belongs to the UDP-glycosyltransferase family.</text>
</comment>
<dbReference type="PANTHER" id="PTHR11926">
    <property type="entry name" value="GLUCOSYL/GLUCURONOSYL TRANSFERASES"/>
    <property type="match status" value="1"/>
</dbReference>
<dbReference type="GO" id="GO:0080044">
    <property type="term" value="F:quercetin 7-O-glucosyltransferase activity"/>
    <property type="evidence" value="ECO:0007669"/>
    <property type="project" value="TreeGrafter"/>
</dbReference>
<protein>
    <submittedName>
        <fullName evidence="3">Uncharacterized protein</fullName>
    </submittedName>
</protein>
<reference evidence="3" key="1">
    <citation type="journal article" date="2018" name="DNA Res.">
        <title>Multiple hybrid de novo genome assembly of finger millet, an orphan allotetraploid crop.</title>
        <authorList>
            <person name="Hatakeyama M."/>
            <person name="Aluri S."/>
            <person name="Balachadran M.T."/>
            <person name="Sivarajan S.R."/>
            <person name="Patrignani A."/>
            <person name="Gruter S."/>
            <person name="Poveda L."/>
            <person name="Shimizu-Inatsugi R."/>
            <person name="Baeten J."/>
            <person name="Francoijs K.J."/>
            <person name="Nataraja K.N."/>
            <person name="Reddy Y.A.N."/>
            <person name="Phadnis S."/>
            <person name="Ravikumar R.L."/>
            <person name="Schlapbach R."/>
            <person name="Sreeman S.M."/>
            <person name="Shimizu K.K."/>
        </authorList>
    </citation>
    <scope>NUCLEOTIDE SEQUENCE</scope>
</reference>
<evidence type="ECO:0000256" key="1">
    <source>
        <dbReference type="ARBA" id="ARBA00009995"/>
    </source>
</evidence>